<gene>
    <name evidence="2" type="ORF">TIFTF001_023524</name>
</gene>
<evidence type="ECO:0000313" key="3">
    <source>
        <dbReference type="Proteomes" id="UP001187192"/>
    </source>
</evidence>
<comment type="caution">
    <text evidence="2">The sequence shown here is derived from an EMBL/GenBank/DDBJ whole genome shotgun (WGS) entry which is preliminary data.</text>
</comment>
<organism evidence="2 3">
    <name type="scientific">Ficus carica</name>
    <name type="common">Common fig</name>
    <dbReference type="NCBI Taxonomy" id="3494"/>
    <lineage>
        <taxon>Eukaryota</taxon>
        <taxon>Viridiplantae</taxon>
        <taxon>Streptophyta</taxon>
        <taxon>Embryophyta</taxon>
        <taxon>Tracheophyta</taxon>
        <taxon>Spermatophyta</taxon>
        <taxon>Magnoliopsida</taxon>
        <taxon>eudicotyledons</taxon>
        <taxon>Gunneridae</taxon>
        <taxon>Pentapetalae</taxon>
        <taxon>rosids</taxon>
        <taxon>fabids</taxon>
        <taxon>Rosales</taxon>
        <taxon>Moraceae</taxon>
        <taxon>Ficeae</taxon>
        <taxon>Ficus</taxon>
    </lineage>
</organism>
<feature type="region of interest" description="Disordered" evidence="1">
    <location>
        <begin position="23"/>
        <end position="46"/>
    </location>
</feature>
<proteinExistence type="predicted"/>
<protein>
    <submittedName>
        <fullName evidence="2">Uncharacterized protein</fullName>
    </submittedName>
</protein>
<accession>A0AA88DCI1</accession>
<dbReference type="Proteomes" id="UP001187192">
    <property type="component" value="Unassembled WGS sequence"/>
</dbReference>
<dbReference type="AlphaFoldDB" id="A0AA88DCI1"/>
<keyword evidence="3" id="KW-1185">Reference proteome</keyword>
<dbReference type="EMBL" id="BTGU01000051">
    <property type="protein sequence ID" value="GMN54398.1"/>
    <property type="molecule type" value="Genomic_DNA"/>
</dbReference>
<sequence>MKKCLHFIAGLRVPSRRPCLHCMSPSSRARSRPSPRVSFQSSERHRSGRLGEAIAIADRAFEWHNGVVFLPQTPRISSVASPANAAGATAFLRRVSSRRRRRRRRRSLSLSLSLSRKHYFPRLSIGPGVFE</sequence>
<evidence type="ECO:0000313" key="2">
    <source>
        <dbReference type="EMBL" id="GMN54398.1"/>
    </source>
</evidence>
<feature type="compositionally biased region" description="Low complexity" evidence="1">
    <location>
        <begin position="24"/>
        <end position="38"/>
    </location>
</feature>
<evidence type="ECO:0000256" key="1">
    <source>
        <dbReference type="SAM" id="MobiDB-lite"/>
    </source>
</evidence>
<name>A0AA88DCI1_FICCA</name>
<reference evidence="2" key="1">
    <citation type="submission" date="2023-07" db="EMBL/GenBank/DDBJ databases">
        <title>draft genome sequence of fig (Ficus carica).</title>
        <authorList>
            <person name="Takahashi T."/>
            <person name="Nishimura K."/>
        </authorList>
    </citation>
    <scope>NUCLEOTIDE SEQUENCE</scope>
</reference>